<dbReference type="GO" id="GO:0005794">
    <property type="term" value="C:Golgi apparatus"/>
    <property type="evidence" value="ECO:0007669"/>
    <property type="project" value="TreeGrafter"/>
</dbReference>
<proteinExistence type="predicted"/>
<accession>A0A3G2SBT8</accession>
<dbReference type="InterPro" id="IPR008551">
    <property type="entry name" value="TANGO2"/>
</dbReference>
<dbReference type="EMBL" id="CP033156">
    <property type="protein sequence ID" value="AYO45022.1"/>
    <property type="molecule type" value="Genomic_DNA"/>
</dbReference>
<evidence type="ECO:0008006" key="3">
    <source>
        <dbReference type="Google" id="ProtNLM"/>
    </source>
</evidence>
<gene>
    <name evidence="1" type="ORF">DNF11_4072</name>
</gene>
<protein>
    <recommendedName>
        <fullName evidence="3">Transport and Golgi organization protein 2</fullName>
    </recommendedName>
</protein>
<dbReference type="GO" id="GO:0007030">
    <property type="term" value="P:Golgi organization"/>
    <property type="evidence" value="ECO:0007669"/>
    <property type="project" value="TreeGrafter"/>
</dbReference>
<evidence type="ECO:0000313" key="2">
    <source>
        <dbReference type="Proteomes" id="UP000269793"/>
    </source>
</evidence>
<evidence type="ECO:0000313" key="1">
    <source>
        <dbReference type="EMBL" id="AYO45022.1"/>
    </source>
</evidence>
<dbReference type="PANTHER" id="PTHR17985">
    <property type="entry name" value="SER/THR-RICH PROTEIN T10 IN DGCR REGION"/>
    <property type="match status" value="1"/>
</dbReference>
<name>A0A3G2SBT8_MALR7</name>
<dbReference type="GO" id="GO:0009306">
    <property type="term" value="P:protein secretion"/>
    <property type="evidence" value="ECO:0007669"/>
    <property type="project" value="TreeGrafter"/>
</dbReference>
<dbReference type="Proteomes" id="UP000269793">
    <property type="component" value="Chromosome IX"/>
</dbReference>
<reference evidence="1 2" key="1">
    <citation type="submission" date="2018-10" db="EMBL/GenBank/DDBJ databases">
        <title>Complete genome sequence of Malassezia restricta CBS 7877.</title>
        <authorList>
            <person name="Morand S.C."/>
            <person name="Bertignac M."/>
            <person name="Iltis A."/>
            <person name="Kolder I."/>
            <person name="Pirovano W."/>
            <person name="Jourdain R."/>
            <person name="Clavaud C."/>
        </authorList>
    </citation>
    <scope>NUCLEOTIDE SEQUENCE [LARGE SCALE GENOMIC DNA]</scope>
    <source>
        <strain evidence="1 2">CBS 7877</strain>
    </source>
</reference>
<dbReference type="Pfam" id="PF05742">
    <property type="entry name" value="TANGO2"/>
    <property type="match status" value="1"/>
</dbReference>
<dbReference type="VEuPathDB" id="FungiDB:DNF11_4072"/>
<dbReference type="OrthoDB" id="191601at2759"/>
<dbReference type="AlphaFoldDB" id="A0A3G2SBT8"/>
<keyword evidence="2" id="KW-1185">Reference proteome</keyword>
<dbReference type="PANTHER" id="PTHR17985:SF8">
    <property type="entry name" value="TRANSPORT AND GOLGI ORGANIZATION PROTEIN 2 HOMOLOG"/>
    <property type="match status" value="1"/>
</dbReference>
<sequence length="286" mass="32075">MCVVFWTTHDPDYSLILLANRDEFLQRPAEPAAWRTHGHRILCGIDEVAGGTWVGMSSSGAISALTNVYEFPQVRTTADGRPLQSRGELVKQWLQGHESPNTLDHMYASRHAYGAFNLLLGRIKDGHVYMSYLTNRPSDAPIRSWHEPKVRGLSNSSPNDPWPKVRWGEALVEDVLARERHDEAELIERLFEVLQSTSASSATQEDLPRLIHVPPMRMPSSADGTRLASAQEVREATTGWYGTRTSTMILVSRAAPYRAVFVERDCGFVTRIQQSERSTSDITNGN</sequence>
<organism evidence="1 2">
    <name type="scientific">Malassezia restricta (strain ATCC 96810 / NBRC 103918 / CBS 7877)</name>
    <name type="common">Seborrheic dermatitis infection agent</name>
    <dbReference type="NCBI Taxonomy" id="425264"/>
    <lineage>
        <taxon>Eukaryota</taxon>
        <taxon>Fungi</taxon>
        <taxon>Dikarya</taxon>
        <taxon>Basidiomycota</taxon>
        <taxon>Ustilaginomycotina</taxon>
        <taxon>Malasseziomycetes</taxon>
        <taxon>Malasseziales</taxon>
        <taxon>Malasseziaceae</taxon>
        <taxon>Malassezia</taxon>
    </lineage>
</organism>